<evidence type="ECO:0000313" key="2">
    <source>
        <dbReference type="EMBL" id="ABG97466.1"/>
    </source>
</evidence>
<reference evidence="3" key="1">
    <citation type="journal article" date="2006" name="Proc. Natl. Acad. Sci. U.S.A.">
        <title>The complete genome of Rhodococcus sp. RHA1 provides insights into a catabolic powerhouse.</title>
        <authorList>
            <person name="McLeod M.P."/>
            <person name="Warren R.L."/>
            <person name="Hsiao W.W.L."/>
            <person name="Araki N."/>
            <person name="Myhre M."/>
            <person name="Fernandes C."/>
            <person name="Miyazawa D."/>
            <person name="Wong W."/>
            <person name="Lillquist A.L."/>
            <person name="Wang D."/>
            <person name="Dosanjh M."/>
            <person name="Hara H."/>
            <person name="Petrescu A."/>
            <person name="Morin R.D."/>
            <person name="Yang G."/>
            <person name="Stott J.M."/>
            <person name="Schein J.E."/>
            <person name="Shin H."/>
            <person name="Smailus D."/>
            <person name="Siddiqui A.S."/>
            <person name="Marra M.A."/>
            <person name="Jones S.J.M."/>
            <person name="Holt R."/>
            <person name="Brinkman F.S.L."/>
            <person name="Miyauchi K."/>
            <person name="Fukuda M."/>
            <person name="Davies J.E."/>
            <person name="Mohn W.W."/>
            <person name="Eltis L.D."/>
        </authorList>
    </citation>
    <scope>NUCLEOTIDE SEQUENCE [LARGE SCALE GENOMIC DNA]</scope>
    <source>
        <strain evidence="3">RHA1</strain>
    </source>
</reference>
<dbReference type="SUPFAM" id="SSF54427">
    <property type="entry name" value="NTF2-like"/>
    <property type="match status" value="1"/>
</dbReference>
<accession>Q0S4S0</accession>
<name>Q0S4S0_RHOJR</name>
<dbReference type="Proteomes" id="UP000008710">
    <property type="component" value="Chromosome"/>
</dbReference>
<dbReference type="EMBL" id="CP000431">
    <property type="protein sequence ID" value="ABG97466.1"/>
    <property type="molecule type" value="Genomic_DNA"/>
</dbReference>
<dbReference type="Gene3D" id="3.10.450.50">
    <property type="match status" value="1"/>
</dbReference>
<organism evidence="2 3">
    <name type="scientific">Rhodococcus jostii (strain RHA1)</name>
    <dbReference type="NCBI Taxonomy" id="101510"/>
    <lineage>
        <taxon>Bacteria</taxon>
        <taxon>Bacillati</taxon>
        <taxon>Actinomycetota</taxon>
        <taxon>Actinomycetes</taxon>
        <taxon>Mycobacteriales</taxon>
        <taxon>Nocardiaceae</taxon>
        <taxon>Rhodococcus</taxon>
    </lineage>
</organism>
<dbReference type="InterPro" id="IPR037401">
    <property type="entry name" value="SnoaL-like"/>
</dbReference>
<feature type="domain" description="SnoaL-like" evidence="1">
    <location>
        <begin position="11"/>
        <end position="132"/>
    </location>
</feature>
<dbReference type="InterPro" id="IPR032710">
    <property type="entry name" value="NTF2-like_dom_sf"/>
</dbReference>
<evidence type="ECO:0000313" key="3">
    <source>
        <dbReference type="Proteomes" id="UP000008710"/>
    </source>
</evidence>
<dbReference type="AlphaFoldDB" id="Q0S4S0"/>
<dbReference type="Pfam" id="PF13577">
    <property type="entry name" value="SnoaL_4"/>
    <property type="match status" value="1"/>
</dbReference>
<proteinExistence type="predicted"/>
<dbReference type="eggNOG" id="ENOG5032R6A">
    <property type="taxonomic scope" value="Bacteria"/>
</dbReference>
<evidence type="ECO:0000259" key="1">
    <source>
        <dbReference type="Pfam" id="PF13577"/>
    </source>
</evidence>
<gene>
    <name evidence="2" type="ordered locus">RHA1_ro05687</name>
</gene>
<protein>
    <recommendedName>
        <fullName evidence="1">SnoaL-like domain-containing protein</fullName>
    </recommendedName>
</protein>
<dbReference type="KEGG" id="rha:RHA1_ro05687"/>
<sequence>MFAAQEAGVMDLEAIKQIEQLKHRYSRALDTKSWVEFADTMVPDVTATYSEYLTFDSRDSFVSFLENTLGTHVITEHQCGQPEITVTGDTAVGVWFLADTTLIPEDGMLLRGSAYYHDRYLRCPDGNWRITHTGYERTWESVAALSDFPSFRLTSNKWAMLQPPASA</sequence>
<dbReference type="HOGENOM" id="CLU_106738_5_0_11"/>